<keyword evidence="3" id="KW-1185">Reference proteome</keyword>
<name>A0ABN7WYY3_GIGMA</name>
<sequence length="71" mass="8508">KKNRNLENKKKELQAQVDDLTEERDQLQTKLENTTKSLHDLQDENKQLREQLAQSDFHKETQDQEENDTID</sequence>
<dbReference type="Proteomes" id="UP000789901">
    <property type="component" value="Unassembled WGS sequence"/>
</dbReference>
<protein>
    <submittedName>
        <fullName evidence="2">2105_t:CDS:1</fullName>
    </submittedName>
</protein>
<reference evidence="2 3" key="1">
    <citation type="submission" date="2021-06" db="EMBL/GenBank/DDBJ databases">
        <authorList>
            <person name="Kallberg Y."/>
            <person name="Tangrot J."/>
            <person name="Rosling A."/>
        </authorList>
    </citation>
    <scope>NUCLEOTIDE SEQUENCE [LARGE SCALE GENOMIC DNA]</scope>
    <source>
        <strain evidence="2 3">120-4 pot B 10/14</strain>
    </source>
</reference>
<proteinExistence type="predicted"/>
<accession>A0ABN7WYY3</accession>
<dbReference type="EMBL" id="CAJVQB010074711">
    <property type="protein sequence ID" value="CAG8844114.1"/>
    <property type="molecule type" value="Genomic_DNA"/>
</dbReference>
<evidence type="ECO:0000313" key="2">
    <source>
        <dbReference type="EMBL" id="CAG8844114.1"/>
    </source>
</evidence>
<feature type="region of interest" description="Disordered" evidence="1">
    <location>
        <begin position="1"/>
        <end position="25"/>
    </location>
</feature>
<evidence type="ECO:0000313" key="3">
    <source>
        <dbReference type="Proteomes" id="UP000789901"/>
    </source>
</evidence>
<comment type="caution">
    <text evidence="2">The sequence shown here is derived from an EMBL/GenBank/DDBJ whole genome shotgun (WGS) entry which is preliminary data.</text>
</comment>
<dbReference type="SUPFAM" id="SSF90257">
    <property type="entry name" value="Myosin rod fragments"/>
    <property type="match status" value="1"/>
</dbReference>
<evidence type="ECO:0000256" key="1">
    <source>
        <dbReference type="SAM" id="MobiDB-lite"/>
    </source>
</evidence>
<feature type="compositionally biased region" description="Basic and acidic residues" evidence="1">
    <location>
        <begin position="1"/>
        <end position="13"/>
    </location>
</feature>
<feature type="region of interest" description="Disordered" evidence="1">
    <location>
        <begin position="51"/>
        <end position="71"/>
    </location>
</feature>
<gene>
    <name evidence="2" type="ORF">GMARGA_LOCUS36914</name>
</gene>
<feature type="non-terminal residue" evidence="2">
    <location>
        <position position="1"/>
    </location>
</feature>
<organism evidence="2 3">
    <name type="scientific">Gigaspora margarita</name>
    <dbReference type="NCBI Taxonomy" id="4874"/>
    <lineage>
        <taxon>Eukaryota</taxon>
        <taxon>Fungi</taxon>
        <taxon>Fungi incertae sedis</taxon>
        <taxon>Mucoromycota</taxon>
        <taxon>Glomeromycotina</taxon>
        <taxon>Glomeromycetes</taxon>
        <taxon>Diversisporales</taxon>
        <taxon>Gigasporaceae</taxon>
        <taxon>Gigaspora</taxon>
    </lineage>
</organism>
<dbReference type="Gene3D" id="1.20.5.1000">
    <property type="entry name" value="arf6 gtpase in complex with a specific effector, jip4"/>
    <property type="match status" value="1"/>
</dbReference>